<feature type="region of interest" description="Disordered" evidence="1">
    <location>
        <begin position="71"/>
        <end position="163"/>
    </location>
</feature>
<evidence type="ECO:0000256" key="1">
    <source>
        <dbReference type="SAM" id="MobiDB-lite"/>
    </source>
</evidence>
<sequence length="272" mass="29177">MVKREKSPVIRDDAKYLVIYQPYPLNADFDLPGWKRIQVEPDWFTERGWNLTDGPFKHPYPDSLWCKPLAEDPTGKPIARPLPTAVKPPPPDAPSLVPGSVEWVEATSGSGGPSPGTPSSASASGSTTQRGRGTAKGQRGAEKARGGRGGGRRGRPAHIQDPSAAPVQTLAAGNSNPYGVTQAYVPSISPSLVFQVYRVRDEAPRAISVPTTCHLAWDDEEDQHRSPRFSSYSSFSFCFSFTCFSEDSKFSSESCECGVPVLGRPGGPGSAA</sequence>
<comment type="caution">
    <text evidence="2">The sequence shown here is derived from an EMBL/GenBank/DDBJ whole genome shotgun (WGS) entry which is preliminary data.</text>
</comment>
<dbReference type="Proteomes" id="UP000290288">
    <property type="component" value="Unassembled WGS sequence"/>
</dbReference>
<proteinExistence type="predicted"/>
<protein>
    <submittedName>
        <fullName evidence="2">Uncharacterized protein</fullName>
    </submittedName>
</protein>
<evidence type="ECO:0000313" key="3">
    <source>
        <dbReference type="Proteomes" id="UP000290288"/>
    </source>
</evidence>
<accession>A0A4V1Q437</accession>
<evidence type="ECO:0000313" key="2">
    <source>
        <dbReference type="EMBL" id="RXW20728.1"/>
    </source>
</evidence>
<gene>
    <name evidence="2" type="ORF">EST38_g5125</name>
</gene>
<keyword evidence="3" id="KW-1185">Reference proteome</keyword>
<dbReference type="AlphaFoldDB" id="A0A4V1Q437"/>
<name>A0A4V1Q437_9AGAR</name>
<feature type="compositionally biased region" description="Low complexity" evidence="1">
    <location>
        <begin position="117"/>
        <end position="128"/>
    </location>
</feature>
<dbReference type="OrthoDB" id="3243413at2759"/>
<dbReference type="EMBL" id="SDEE01000136">
    <property type="protein sequence ID" value="RXW20728.1"/>
    <property type="molecule type" value="Genomic_DNA"/>
</dbReference>
<reference evidence="2 3" key="1">
    <citation type="submission" date="2019-01" db="EMBL/GenBank/DDBJ databases">
        <title>Draft genome sequence of Psathyrella aberdarensis IHI B618.</title>
        <authorList>
            <person name="Buettner E."/>
            <person name="Kellner H."/>
        </authorList>
    </citation>
    <scope>NUCLEOTIDE SEQUENCE [LARGE SCALE GENOMIC DNA]</scope>
    <source>
        <strain evidence="2 3">IHI B618</strain>
    </source>
</reference>
<organism evidence="2 3">
    <name type="scientific">Candolleomyces aberdarensis</name>
    <dbReference type="NCBI Taxonomy" id="2316362"/>
    <lineage>
        <taxon>Eukaryota</taxon>
        <taxon>Fungi</taxon>
        <taxon>Dikarya</taxon>
        <taxon>Basidiomycota</taxon>
        <taxon>Agaricomycotina</taxon>
        <taxon>Agaricomycetes</taxon>
        <taxon>Agaricomycetidae</taxon>
        <taxon>Agaricales</taxon>
        <taxon>Agaricineae</taxon>
        <taxon>Psathyrellaceae</taxon>
        <taxon>Candolleomyces</taxon>
    </lineage>
</organism>